<protein>
    <recommendedName>
        <fullName evidence="3">AIM24 family protein</fullName>
    </recommendedName>
</protein>
<accession>A0ABP9GFG1</accession>
<dbReference type="PANTHER" id="PTHR38074">
    <property type="entry name" value="ALTERED INHERITANCE OF MITOCHONDRIA PROTEIN 24, MITOCHONDRIAL"/>
    <property type="match status" value="1"/>
</dbReference>
<dbReference type="PANTHER" id="PTHR38074:SF1">
    <property type="entry name" value="ALTERED INHERITANCE OF MITOCHONDRIA PROTEIN 24, MITOCHONDRIAL"/>
    <property type="match status" value="1"/>
</dbReference>
<comment type="caution">
    <text evidence="1">The sequence shown here is derived from an EMBL/GenBank/DDBJ whole genome shotgun (WGS) entry which is preliminary data.</text>
</comment>
<evidence type="ECO:0008006" key="3">
    <source>
        <dbReference type="Google" id="ProtNLM"/>
    </source>
</evidence>
<name>A0ABP9GFG1_9ACTN</name>
<evidence type="ECO:0000313" key="1">
    <source>
        <dbReference type="EMBL" id="GAA4940495.1"/>
    </source>
</evidence>
<sequence length="221" mass="23222">MRSPLFDEVRESQQRGMVLQNAKMLKVGLDGEVYARQGSMVAYQGDVDFAYKGSGGLGKFFKKSLTGEGLPLMTVSGRGDVFFARDAWDVHVIDLEGDSLTVNGENVLAFEAGLEWDIKRVEGAGLTAGGLFNTVFTGTGRIAVACHGTPVLLQVDQPTFVDTQSAVAWASSLKTGVRRTAKAGALVGRGSGEAFQLSFEGQGFVLVQASEGAPPAAAAQG</sequence>
<dbReference type="InterPro" id="IPR002838">
    <property type="entry name" value="AIM24"/>
</dbReference>
<dbReference type="Pfam" id="PF01987">
    <property type="entry name" value="AIM24"/>
    <property type="match status" value="1"/>
</dbReference>
<proteinExistence type="predicted"/>
<dbReference type="RefSeq" id="WP_344142678.1">
    <property type="nucleotide sequence ID" value="NZ_BAABIK010000010.1"/>
</dbReference>
<dbReference type="SUPFAM" id="SSF51219">
    <property type="entry name" value="TRAP-like"/>
    <property type="match status" value="1"/>
</dbReference>
<gene>
    <name evidence="1" type="ORF">GCM10023224_22790</name>
</gene>
<dbReference type="Gene3D" id="3.60.160.10">
    <property type="entry name" value="Mitochondrial biogenesis AIM24"/>
    <property type="match status" value="1"/>
</dbReference>
<dbReference type="InterPro" id="IPR036983">
    <property type="entry name" value="AIM24_sf"/>
</dbReference>
<dbReference type="InterPro" id="IPR016031">
    <property type="entry name" value="Trp_RNA-bd_attenuator-like_dom"/>
</dbReference>
<reference evidence="2" key="1">
    <citation type="journal article" date="2019" name="Int. J. Syst. Evol. Microbiol.">
        <title>The Global Catalogue of Microorganisms (GCM) 10K type strain sequencing project: providing services to taxonomists for standard genome sequencing and annotation.</title>
        <authorList>
            <consortium name="The Broad Institute Genomics Platform"/>
            <consortium name="The Broad Institute Genome Sequencing Center for Infectious Disease"/>
            <person name="Wu L."/>
            <person name="Ma J."/>
        </authorList>
    </citation>
    <scope>NUCLEOTIDE SEQUENCE [LARGE SCALE GENOMIC DNA]</scope>
    <source>
        <strain evidence="2">JCM 18123</strain>
    </source>
</reference>
<keyword evidence="2" id="KW-1185">Reference proteome</keyword>
<dbReference type="Proteomes" id="UP001499993">
    <property type="component" value="Unassembled WGS sequence"/>
</dbReference>
<dbReference type="EMBL" id="BAABIK010000010">
    <property type="protein sequence ID" value="GAA4940495.1"/>
    <property type="molecule type" value="Genomic_DNA"/>
</dbReference>
<evidence type="ECO:0000313" key="2">
    <source>
        <dbReference type="Proteomes" id="UP001499993"/>
    </source>
</evidence>
<organism evidence="1 2">
    <name type="scientific">Streptomonospora halophila</name>
    <dbReference type="NCBI Taxonomy" id="427369"/>
    <lineage>
        <taxon>Bacteria</taxon>
        <taxon>Bacillati</taxon>
        <taxon>Actinomycetota</taxon>
        <taxon>Actinomycetes</taxon>
        <taxon>Streptosporangiales</taxon>
        <taxon>Nocardiopsidaceae</taxon>
        <taxon>Streptomonospora</taxon>
    </lineage>
</organism>